<keyword evidence="1" id="KW-0732">Signal</keyword>
<sequence length="95" mass="10555">MPRNLAYTCMIHMHVLCAAANVVLPCARSGGADFRNAQGHSGLNERFCTFFPFFYVFATSATRGERIQCDGCQLYLNILDDNACIFRLVILVSVS</sequence>
<evidence type="ECO:0000256" key="1">
    <source>
        <dbReference type="SAM" id="SignalP"/>
    </source>
</evidence>
<feature type="chain" id="PRO_5020031628" evidence="1">
    <location>
        <begin position="21"/>
        <end position="95"/>
    </location>
</feature>
<dbReference type="AlphaFoldDB" id="A0A4D5RF48"/>
<accession>A0A4D5RF48</accession>
<evidence type="ECO:0000313" key="2">
    <source>
        <dbReference type="EMBL" id="MOY35742.1"/>
    </source>
</evidence>
<dbReference type="EMBL" id="GHJT01001771">
    <property type="protein sequence ID" value="MOY35742.1"/>
    <property type="molecule type" value="Transcribed_RNA"/>
</dbReference>
<protein>
    <submittedName>
        <fullName evidence="2">Putative secreted protein</fullName>
    </submittedName>
</protein>
<organism evidence="2">
    <name type="scientific">Ixodes scapularis</name>
    <name type="common">Black-legged tick</name>
    <name type="synonym">Deer tick</name>
    <dbReference type="NCBI Taxonomy" id="6945"/>
    <lineage>
        <taxon>Eukaryota</taxon>
        <taxon>Metazoa</taxon>
        <taxon>Ecdysozoa</taxon>
        <taxon>Arthropoda</taxon>
        <taxon>Chelicerata</taxon>
        <taxon>Arachnida</taxon>
        <taxon>Acari</taxon>
        <taxon>Parasitiformes</taxon>
        <taxon>Ixodida</taxon>
        <taxon>Ixodoidea</taxon>
        <taxon>Ixodidae</taxon>
        <taxon>Ixodinae</taxon>
        <taxon>Ixodes</taxon>
    </lineage>
</organism>
<name>A0A4D5RF48_IXOSC</name>
<reference evidence="2" key="1">
    <citation type="submission" date="2019-04" db="EMBL/GenBank/DDBJ databases">
        <title>An insight into the mialome of Ixodes scapularis.</title>
        <authorList>
            <person name="Ribeiro J.M."/>
            <person name="Mather T.N."/>
            <person name="Karim S."/>
        </authorList>
    </citation>
    <scope>NUCLEOTIDE SEQUENCE</scope>
</reference>
<proteinExistence type="predicted"/>
<feature type="signal peptide" evidence="1">
    <location>
        <begin position="1"/>
        <end position="20"/>
    </location>
</feature>